<protein>
    <submittedName>
        <fullName evidence="3">Uncharacterized protein</fullName>
    </submittedName>
</protein>
<dbReference type="Proteomes" id="UP001054857">
    <property type="component" value="Unassembled WGS sequence"/>
</dbReference>
<evidence type="ECO:0000256" key="2">
    <source>
        <dbReference type="SAM" id="SignalP"/>
    </source>
</evidence>
<dbReference type="AlphaFoldDB" id="A0AAD3HHX5"/>
<keyword evidence="2" id="KW-0732">Signal</keyword>
<reference evidence="3 4" key="1">
    <citation type="journal article" date="2021" name="Sci. Rep.">
        <title>Genome sequencing of the multicellular alga Astrephomene provides insights into convergent evolution of germ-soma differentiation.</title>
        <authorList>
            <person name="Yamashita S."/>
            <person name="Yamamoto K."/>
            <person name="Matsuzaki R."/>
            <person name="Suzuki S."/>
            <person name="Yamaguchi H."/>
            <person name="Hirooka S."/>
            <person name="Minakuchi Y."/>
            <person name="Miyagishima S."/>
            <person name="Kawachi M."/>
            <person name="Toyoda A."/>
            <person name="Nozaki H."/>
        </authorList>
    </citation>
    <scope>NUCLEOTIDE SEQUENCE [LARGE SCALE GENOMIC DNA]</scope>
    <source>
        <strain evidence="3 4">NIES-4017</strain>
    </source>
</reference>
<evidence type="ECO:0000313" key="4">
    <source>
        <dbReference type="Proteomes" id="UP001054857"/>
    </source>
</evidence>
<feature type="region of interest" description="Disordered" evidence="1">
    <location>
        <begin position="56"/>
        <end position="98"/>
    </location>
</feature>
<feature type="chain" id="PRO_5042281136" evidence="2">
    <location>
        <begin position="32"/>
        <end position="554"/>
    </location>
</feature>
<evidence type="ECO:0000313" key="3">
    <source>
        <dbReference type="EMBL" id="GFR41959.1"/>
    </source>
</evidence>
<proteinExistence type="predicted"/>
<organism evidence="3 4">
    <name type="scientific">Astrephomene gubernaculifera</name>
    <dbReference type="NCBI Taxonomy" id="47775"/>
    <lineage>
        <taxon>Eukaryota</taxon>
        <taxon>Viridiplantae</taxon>
        <taxon>Chlorophyta</taxon>
        <taxon>core chlorophytes</taxon>
        <taxon>Chlorophyceae</taxon>
        <taxon>CS clade</taxon>
        <taxon>Chlamydomonadales</taxon>
        <taxon>Astrephomenaceae</taxon>
        <taxon>Astrephomene</taxon>
    </lineage>
</organism>
<gene>
    <name evidence="3" type="ORF">Agub_g2756</name>
</gene>
<feature type="signal peptide" evidence="2">
    <location>
        <begin position="1"/>
        <end position="31"/>
    </location>
</feature>
<dbReference type="EMBL" id="BMAR01000002">
    <property type="protein sequence ID" value="GFR41959.1"/>
    <property type="molecule type" value="Genomic_DNA"/>
</dbReference>
<keyword evidence="4" id="KW-1185">Reference proteome</keyword>
<evidence type="ECO:0000256" key="1">
    <source>
        <dbReference type="SAM" id="MobiDB-lite"/>
    </source>
</evidence>
<name>A0AAD3HHX5_9CHLO</name>
<accession>A0AAD3HHX5</accession>
<feature type="compositionally biased region" description="Low complexity" evidence="1">
    <location>
        <begin position="62"/>
        <end position="83"/>
    </location>
</feature>
<sequence length="554" mass="59656">MLAKDRRRPPLILFSAYVVLQLCASVSSSDADDLSSLPHVDSCNYCFECLPSPSGHHHRNLQQSTTSSSLATHQHTTTTTHNTYARGRGRGHTRGSGALGARIRKGGGAAALSTSTSAPVITDPVWANEPDGAYLASAASSGIPGALANPHAVQPVLIAPGDHESKQLLPNCSRCVGCSSELQDMHAAPVEAEGLGGLAFMHGKGATNGWLFFGRVAGSSKRYIVKVYCMPYSKAHGRPQGCAAGVYTERLRLMMAQVRLADECGAVGSTPRVWVAPVNAIVPNGTYRGYHIRWHGLWMEEAPGITLHALHTAEAGAGHMFQLLTQKINKTQVVQQTVLDLLTAQCDRHSENVFITPAGQLTFIDNDRALGVVTRCGGDSMLLPGNRYHTQLRLGYWGNYLDYYRSHAGNPAFCTGPIDMRVIIDYRCYVPGGTLGTSYPPGLAACMRDLAAHKVPDIMARYGFTSRKPAEILKRRARDMLSLGFEAALASSPPRSAPRYVYQQQPPCCGLVRDLAGKPRCATCWKPVLEAQKDGVRDSVVAAAAKEVLLGPDE</sequence>
<comment type="caution">
    <text evidence="3">The sequence shown here is derived from an EMBL/GenBank/DDBJ whole genome shotgun (WGS) entry which is preliminary data.</text>
</comment>